<dbReference type="EMBL" id="JACVVK020000028">
    <property type="protein sequence ID" value="KAK7501923.1"/>
    <property type="molecule type" value="Genomic_DNA"/>
</dbReference>
<gene>
    <name evidence="2" type="ORF">BaRGS_00006675</name>
</gene>
<proteinExistence type="predicted"/>
<organism evidence="2 3">
    <name type="scientific">Batillaria attramentaria</name>
    <dbReference type="NCBI Taxonomy" id="370345"/>
    <lineage>
        <taxon>Eukaryota</taxon>
        <taxon>Metazoa</taxon>
        <taxon>Spiralia</taxon>
        <taxon>Lophotrochozoa</taxon>
        <taxon>Mollusca</taxon>
        <taxon>Gastropoda</taxon>
        <taxon>Caenogastropoda</taxon>
        <taxon>Sorbeoconcha</taxon>
        <taxon>Cerithioidea</taxon>
        <taxon>Batillariidae</taxon>
        <taxon>Batillaria</taxon>
    </lineage>
</organism>
<reference evidence="2 3" key="1">
    <citation type="journal article" date="2023" name="Sci. Data">
        <title>Genome assembly of the Korean intertidal mud-creeper Batillaria attramentaria.</title>
        <authorList>
            <person name="Patra A.K."/>
            <person name="Ho P.T."/>
            <person name="Jun S."/>
            <person name="Lee S.J."/>
            <person name="Kim Y."/>
            <person name="Won Y.J."/>
        </authorList>
    </citation>
    <scope>NUCLEOTIDE SEQUENCE [LARGE SCALE GENOMIC DNA]</scope>
    <source>
        <strain evidence="2">Wonlab-2016</strain>
    </source>
</reference>
<evidence type="ECO:0000256" key="1">
    <source>
        <dbReference type="SAM" id="MobiDB-lite"/>
    </source>
</evidence>
<feature type="region of interest" description="Disordered" evidence="1">
    <location>
        <begin position="52"/>
        <end position="71"/>
    </location>
</feature>
<keyword evidence="3" id="KW-1185">Reference proteome</keyword>
<accession>A0ABD0LR04</accession>
<name>A0ABD0LR04_9CAEN</name>
<evidence type="ECO:0000313" key="2">
    <source>
        <dbReference type="EMBL" id="KAK7501923.1"/>
    </source>
</evidence>
<dbReference type="Proteomes" id="UP001519460">
    <property type="component" value="Unassembled WGS sequence"/>
</dbReference>
<protein>
    <submittedName>
        <fullName evidence="2">Uncharacterized protein</fullName>
    </submittedName>
</protein>
<evidence type="ECO:0000313" key="3">
    <source>
        <dbReference type="Proteomes" id="UP001519460"/>
    </source>
</evidence>
<feature type="non-terminal residue" evidence="2">
    <location>
        <position position="1"/>
    </location>
</feature>
<dbReference type="AlphaFoldDB" id="A0ABD0LR04"/>
<comment type="caution">
    <text evidence="2">The sequence shown here is derived from an EMBL/GenBank/DDBJ whole genome shotgun (WGS) entry which is preliminary data.</text>
</comment>
<sequence>ADATLHVHENRAIHHEKSREIATDFKIGGEIVAGNAPCVSGTQPKGLRSFRTKVGLPSPPKPPGKSTGDLMSGFRKRLTLCEPVTSYV</sequence>